<dbReference type="SUPFAM" id="SSF81606">
    <property type="entry name" value="PP2C-like"/>
    <property type="match status" value="1"/>
</dbReference>
<evidence type="ECO:0000313" key="4">
    <source>
        <dbReference type="Proteomes" id="UP000198688"/>
    </source>
</evidence>
<evidence type="ECO:0000259" key="2">
    <source>
        <dbReference type="SMART" id="SM00332"/>
    </source>
</evidence>
<dbReference type="STRING" id="113562.SAMN04489716_4151"/>
<evidence type="ECO:0000313" key="3">
    <source>
        <dbReference type="EMBL" id="SDT50348.1"/>
    </source>
</evidence>
<evidence type="ECO:0000256" key="1">
    <source>
        <dbReference type="SAM" id="MobiDB-lite"/>
    </source>
</evidence>
<dbReference type="SMART" id="SM00332">
    <property type="entry name" value="PP2Cc"/>
    <property type="match status" value="1"/>
</dbReference>
<protein>
    <submittedName>
        <fullName evidence="3">Serine/threonine protein phosphatase PrpC</fullName>
    </submittedName>
</protein>
<dbReference type="Pfam" id="PF13672">
    <property type="entry name" value="PP2C_2"/>
    <property type="match status" value="1"/>
</dbReference>
<feature type="region of interest" description="Disordered" evidence="1">
    <location>
        <begin position="1"/>
        <end position="51"/>
    </location>
</feature>
<dbReference type="OrthoDB" id="491589at2"/>
<name>A0A1H2AWI7_9ACTN</name>
<keyword evidence="4" id="KW-1185">Reference proteome</keyword>
<dbReference type="Proteomes" id="UP000198688">
    <property type="component" value="Chromosome I"/>
</dbReference>
<accession>A0A1H2AWI7</accession>
<sequence>MTEAPPTAQQDDTSLTTDDWPGEPLVLVGNPRLGSTPRSFPTAPESPPDSMIDGHEVADLVVRAASLRGDDHRWYGEPRQDSFAVHKLSTPGGEALLCCVADGVGSKPLSHIGSAALCRLLGPVIAPYAADLLDPEQEGMLRTRLASLITEVSKLLGKKADEYREQPSALSTTLVAALFGPVTGGRRQAVLFAVGDSPAFVLRDGMIEEPFGAEDPVELAGGATAALPASVGEVTASVAELAAGDVVVLCTDGLGNPMKNTGVSDKILAWWQGSPPNMAEFYWQLSFRAQSFGDDRTAVCVWVR</sequence>
<feature type="domain" description="PPM-type phosphatase" evidence="2">
    <location>
        <begin position="28"/>
        <end position="301"/>
    </location>
</feature>
<dbReference type="RefSeq" id="WP_092546155.1">
    <property type="nucleotide sequence ID" value="NZ_BOMJ01000042.1"/>
</dbReference>
<dbReference type="EMBL" id="LT629758">
    <property type="protein sequence ID" value="SDT50348.1"/>
    <property type="molecule type" value="Genomic_DNA"/>
</dbReference>
<feature type="compositionally biased region" description="Polar residues" evidence="1">
    <location>
        <begin position="7"/>
        <end position="17"/>
    </location>
</feature>
<dbReference type="InterPro" id="IPR036457">
    <property type="entry name" value="PPM-type-like_dom_sf"/>
</dbReference>
<gene>
    <name evidence="3" type="ORF">SAMN04489716_4151</name>
</gene>
<dbReference type="InterPro" id="IPR001932">
    <property type="entry name" value="PPM-type_phosphatase-like_dom"/>
</dbReference>
<proteinExistence type="predicted"/>
<dbReference type="AlphaFoldDB" id="A0A1H2AWI7"/>
<organism evidence="3 4">
    <name type="scientific">Actinoplanes derwentensis</name>
    <dbReference type="NCBI Taxonomy" id="113562"/>
    <lineage>
        <taxon>Bacteria</taxon>
        <taxon>Bacillati</taxon>
        <taxon>Actinomycetota</taxon>
        <taxon>Actinomycetes</taxon>
        <taxon>Micromonosporales</taxon>
        <taxon>Micromonosporaceae</taxon>
        <taxon>Actinoplanes</taxon>
    </lineage>
</organism>
<dbReference type="Gene3D" id="3.60.40.10">
    <property type="entry name" value="PPM-type phosphatase domain"/>
    <property type="match status" value="1"/>
</dbReference>
<reference evidence="3 4" key="1">
    <citation type="submission" date="2016-10" db="EMBL/GenBank/DDBJ databases">
        <authorList>
            <person name="de Groot N.N."/>
        </authorList>
    </citation>
    <scope>NUCLEOTIDE SEQUENCE [LARGE SCALE GENOMIC DNA]</scope>
    <source>
        <strain evidence="3 4">DSM 43941</strain>
    </source>
</reference>